<dbReference type="Proteomes" id="UP000193136">
    <property type="component" value="Unassembled WGS sequence"/>
</dbReference>
<gene>
    <name evidence="2" type="ORF">B5V00_10505</name>
</gene>
<organism evidence="2 3">
    <name type="scientific">Geothermobacter hydrogeniphilus</name>
    <dbReference type="NCBI Taxonomy" id="1969733"/>
    <lineage>
        <taxon>Bacteria</taxon>
        <taxon>Pseudomonadati</taxon>
        <taxon>Thermodesulfobacteriota</taxon>
        <taxon>Desulfuromonadia</taxon>
        <taxon>Desulfuromonadales</taxon>
        <taxon>Geothermobacteraceae</taxon>
        <taxon>Geothermobacter</taxon>
    </lineage>
</organism>
<keyword evidence="1" id="KW-1277">Toxin-antitoxin system</keyword>
<dbReference type="Pfam" id="PF05016">
    <property type="entry name" value="ParE_toxin"/>
    <property type="match status" value="1"/>
</dbReference>
<accession>A0A1X0Y2C3</accession>
<dbReference type="EMBL" id="NAAD01000012">
    <property type="protein sequence ID" value="ORJ59315.1"/>
    <property type="molecule type" value="Genomic_DNA"/>
</dbReference>
<evidence type="ECO:0000313" key="2">
    <source>
        <dbReference type="EMBL" id="ORJ59315.1"/>
    </source>
</evidence>
<keyword evidence="3" id="KW-1185">Reference proteome</keyword>
<dbReference type="STRING" id="1969733.B5V00_10505"/>
<dbReference type="Gene3D" id="3.30.2310.20">
    <property type="entry name" value="RelE-like"/>
    <property type="match status" value="1"/>
</dbReference>
<dbReference type="RefSeq" id="WP_085010745.1">
    <property type="nucleotide sequence ID" value="NZ_NAAD01000012.1"/>
</dbReference>
<proteinExistence type="predicted"/>
<sequence length="124" mass="14503">MSRRPIQVTRNFRRNLDEIETFLAEADSARAFEALLDDLFTDIIPRLEVFPELGKDFLQRRTSSHEAATLVATLQQHLDDNAGVRELIRGDYLILYARQGNNLYLLAIKHHCQLSFDFPERWED</sequence>
<dbReference type="AlphaFoldDB" id="A0A1X0Y2C3"/>
<name>A0A1X0Y2C3_9BACT</name>
<evidence type="ECO:0000313" key="3">
    <source>
        <dbReference type="Proteomes" id="UP000193136"/>
    </source>
</evidence>
<evidence type="ECO:0000256" key="1">
    <source>
        <dbReference type="ARBA" id="ARBA00022649"/>
    </source>
</evidence>
<dbReference type="InterPro" id="IPR035093">
    <property type="entry name" value="RelE/ParE_toxin_dom_sf"/>
</dbReference>
<comment type="caution">
    <text evidence="2">The sequence shown here is derived from an EMBL/GenBank/DDBJ whole genome shotgun (WGS) entry which is preliminary data.</text>
</comment>
<evidence type="ECO:0008006" key="4">
    <source>
        <dbReference type="Google" id="ProtNLM"/>
    </source>
</evidence>
<reference evidence="2 3" key="1">
    <citation type="submission" date="2017-03" db="EMBL/GenBank/DDBJ databases">
        <title>Genome sequence of Geothermobacter sp. EPR-M, Deep-Sea Iron Reducer.</title>
        <authorList>
            <person name="Tully B."/>
            <person name="Savalia P."/>
            <person name="Abuyen K."/>
            <person name="Baughan C."/>
            <person name="Romero E."/>
            <person name="Ronkowski C."/>
            <person name="Torres B."/>
            <person name="Tremblay J."/>
            <person name="Trujillo A."/>
            <person name="Tyler M."/>
            <person name="Perez-Rodriguez I."/>
            <person name="Amend J."/>
        </authorList>
    </citation>
    <scope>NUCLEOTIDE SEQUENCE [LARGE SCALE GENOMIC DNA]</scope>
    <source>
        <strain evidence="2 3">EPR-M</strain>
    </source>
</reference>
<dbReference type="OrthoDB" id="5405593at2"/>
<dbReference type="InterPro" id="IPR007712">
    <property type="entry name" value="RelE/ParE_toxin"/>
</dbReference>
<protein>
    <recommendedName>
        <fullName evidence="4">Plasmid stabilization system protein ParE</fullName>
    </recommendedName>
</protein>